<dbReference type="PANTHER" id="PTHR10108">
    <property type="entry name" value="SAM-DEPENDENT METHYLTRANSFERASE"/>
    <property type="match status" value="1"/>
</dbReference>
<reference evidence="11 12" key="1">
    <citation type="submission" date="2024-01" db="EMBL/GenBank/DDBJ databases">
        <title>The complete chloroplast genome sequence of Lithospermum erythrorhizon: insights into the phylogenetic relationship among Boraginaceae species and the maternal lineages of purple gromwells.</title>
        <authorList>
            <person name="Okada T."/>
            <person name="Watanabe K."/>
        </authorList>
    </citation>
    <scope>NUCLEOTIDE SEQUENCE [LARGE SCALE GENOMIC DNA]</scope>
</reference>
<keyword evidence="6 10" id="KW-1133">Transmembrane helix</keyword>
<dbReference type="GO" id="GO:0032259">
    <property type="term" value="P:methylation"/>
    <property type="evidence" value="ECO:0007669"/>
    <property type="project" value="UniProtKB-KW"/>
</dbReference>
<dbReference type="InterPro" id="IPR004159">
    <property type="entry name" value="Put_SAM_MeTrfase"/>
</dbReference>
<protein>
    <recommendedName>
        <fullName evidence="10">Methyltransferase</fullName>
        <ecNumber evidence="10">2.1.1.-</ecNumber>
    </recommendedName>
</protein>
<evidence type="ECO:0000256" key="7">
    <source>
        <dbReference type="ARBA" id="ARBA00023136"/>
    </source>
</evidence>
<comment type="caution">
    <text evidence="11">The sequence shown here is derived from an EMBL/GenBank/DDBJ whole genome shotgun (WGS) entry which is preliminary data.</text>
</comment>
<gene>
    <name evidence="11" type="ORF">LIER_21397</name>
</gene>
<proteinExistence type="inferred from homology"/>
<dbReference type="Pfam" id="PF03141">
    <property type="entry name" value="Methyltransf_29"/>
    <property type="match status" value="1"/>
</dbReference>
<evidence type="ECO:0000313" key="11">
    <source>
        <dbReference type="EMBL" id="GAA0166180.1"/>
    </source>
</evidence>
<comment type="similarity">
    <text evidence="1 10">Belongs to the methyltransferase superfamily.</text>
</comment>
<evidence type="ECO:0000256" key="9">
    <source>
        <dbReference type="ARBA" id="ARBA00060399"/>
    </source>
</evidence>
<dbReference type="GO" id="GO:0008168">
    <property type="term" value="F:methyltransferase activity"/>
    <property type="evidence" value="ECO:0007669"/>
    <property type="project" value="UniProtKB-UniRule"/>
</dbReference>
<dbReference type="AlphaFoldDB" id="A0AAV3QQ72"/>
<dbReference type="EMBL" id="BAABME010005636">
    <property type="protein sequence ID" value="GAA0166180.1"/>
    <property type="molecule type" value="Genomic_DNA"/>
</dbReference>
<dbReference type="GO" id="GO:0016020">
    <property type="term" value="C:membrane"/>
    <property type="evidence" value="ECO:0007669"/>
    <property type="project" value="UniProtKB-SubCell"/>
</dbReference>
<keyword evidence="5 10" id="KW-0735">Signal-anchor</keyword>
<evidence type="ECO:0000256" key="2">
    <source>
        <dbReference type="ARBA" id="ARBA00022603"/>
    </source>
</evidence>
<evidence type="ECO:0000256" key="8">
    <source>
        <dbReference type="ARBA" id="ARBA00023180"/>
    </source>
</evidence>
<keyword evidence="8 10" id="KW-0325">Glycoprotein</keyword>
<keyword evidence="4 10" id="KW-0812">Transmembrane</keyword>
<evidence type="ECO:0000256" key="4">
    <source>
        <dbReference type="ARBA" id="ARBA00022692"/>
    </source>
</evidence>
<keyword evidence="2 10" id="KW-0489">Methyltransferase</keyword>
<dbReference type="SUPFAM" id="SSF53335">
    <property type="entry name" value="S-adenosyl-L-methionine-dependent methyltransferases"/>
    <property type="match status" value="2"/>
</dbReference>
<keyword evidence="7 10" id="KW-0472">Membrane</keyword>
<sequence length="603" mass="69569">MKGKDGKPAYHPNRGSRVRMLLLFFVSCGLSFYLGKLFCSEKDCYETAETNTITAIDKPTRHKFPKPMDGETSQDKAISFPECGIEFQDYTPCTDPKKFKHYSKHRLSFFERHCPPIYERKECLIPPPEGYKVPIRWPQSKNECWYRNVPYDWINKEKSNQHWLIKEGEKFHFPGGGTMFPDGVSKYVDQMVDLIPQMKDGTIRTAIDTGCGVASWGGDLLDRGILTISLAPRDNHEAQVQFALERGIPAILGIISTQRLPFPSNSFDMAHCSRCLIPWTEFGGIYLLEIHRILRPGGFWVLSGPPVNYQRRWKGWETTIEEQKENFEKLEELLTSMCFKLYNMKDDIAVWQKTSSNACYKTLDNPDTYPPKCDDGTEPDSAWYTPIRPCVVVPTPNLEKIALPTLKKWPERLNVASVRINQILRGSEGAFNYDSTQWKMRVKHYKTLIPALGSHEVRNVMDMNTVYGGFAAALSSDPLWVMNVVSSYAPNTLPVVYDRGLVGTYHDWCEAFSTYPRTYDLLHLDELFSSESHRCEMKHVFLEMDRILRPNGYAIIREDNYFAHDIATLAKRVRWNCRKEDAESGSEKEKIFVCQKKLWFAKI</sequence>
<dbReference type="GO" id="GO:0005768">
    <property type="term" value="C:endosome"/>
    <property type="evidence" value="ECO:0007669"/>
    <property type="project" value="TreeGrafter"/>
</dbReference>
<organism evidence="11 12">
    <name type="scientific">Lithospermum erythrorhizon</name>
    <name type="common">Purple gromwell</name>
    <name type="synonym">Lithospermum officinale var. erythrorhizon</name>
    <dbReference type="NCBI Taxonomy" id="34254"/>
    <lineage>
        <taxon>Eukaryota</taxon>
        <taxon>Viridiplantae</taxon>
        <taxon>Streptophyta</taxon>
        <taxon>Embryophyta</taxon>
        <taxon>Tracheophyta</taxon>
        <taxon>Spermatophyta</taxon>
        <taxon>Magnoliopsida</taxon>
        <taxon>eudicotyledons</taxon>
        <taxon>Gunneridae</taxon>
        <taxon>Pentapetalae</taxon>
        <taxon>asterids</taxon>
        <taxon>lamiids</taxon>
        <taxon>Boraginales</taxon>
        <taxon>Boraginaceae</taxon>
        <taxon>Boraginoideae</taxon>
        <taxon>Lithospermeae</taxon>
        <taxon>Lithospermum</taxon>
    </lineage>
</organism>
<comment type="subcellular location">
    <subcellularLocation>
        <location evidence="9">Endomembrane system</location>
        <topology evidence="9">Single-pass type II membrane protein</topology>
    </subcellularLocation>
    <subcellularLocation>
        <location evidence="10">Membrane</location>
        <topology evidence="10">Single-pass type II membrane protein</topology>
    </subcellularLocation>
</comment>
<keyword evidence="3 10" id="KW-0808">Transferase</keyword>
<evidence type="ECO:0000256" key="10">
    <source>
        <dbReference type="RuleBase" id="RU366043"/>
    </source>
</evidence>
<dbReference type="Gene3D" id="3.40.50.150">
    <property type="entry name" value="Vaccinia Virus protein VP39"/>
    <property type="match status" value="1"/>
</dbReference>
<evidence type="ECO:0000256" key="5">
    <source>
        <dbReference type="ARBA" id="ARBA00022968"/>
    </source>
</evidence>
<dbReference type="EC" id="2.1.1.-" evidence="10"/>
<dbReference type="FunFam" id="3.40.50.150:FF:000076">
    <property type="entry name" value="probable methyltransferase PMT21"/>
    <property type="match status" value="1"/>
</dbReference>
<dbReference type="InterPro" id="IPR029063">
    <property type="entry name" value="SAM-dependent_MTases_sf"/>
</dbReference>
<feature type="transmembrane region" description="Helical" evidence="10">
    <location>
        <begin position="20"/>
        <end position="38"/>
    </location>
</feature>
<accession>A0AAV3QQ72</accession>
<evidence type="ECO:0000256" key="1">
    <source>
        <dbReference type="ARBA" id="ARBA00008361"/>
    </source>
</evidence>
<evidence type="ECO:0000256" key="6">
    <source>
        <dbReference type="ARBA" id="ARBA00022989"/>
    </source>
</evidence>
<name>A0AAV3QQ72_LITER</name>
<keyword evidence="12" id="KW-1185">Reference proteome</keyword>
<dbReference type="Proteomes" id="UP001454036">
    <property type="component" value="Unassembled WGS sequence"/>
</dbReference>
<evidence type="ECO:0000256" key="3">
    <source>
        <dbReference type="ARBA" id="ARBA00022679"/>
    </source>
</evidence>
<dbReference type="GO" id="GO:0005802">
    <property type="term" value="C:trans-Golgi network"/>
    <property type="evidence" value="ECO:0007669"/>
    <property type="project" value="TreeGrafter"/>
</dbReference>
<evidence type="ECO:0000313" key="12">
    <source>
        <dbReference type="Proteomes" id="UP001454036"/>
    </source>
</evidence>
<dbReference type="PANTHER" id="PTHR10108:SF984">
    <property type="entry name" value="METHYLTRANSFERASE PMT21-RELATED"/>
    <property type="match status" value="1"/>
</dbReference>